<evidence type="ECO:0000313" key="4">
    <source>
        <dbReference type="Proteomes" id="UP001152797"/>
    </source>
</evidence>
<dbReference type="OrthoDB" id="445169at2759"/>
<dbReference type="EMBL" id="CAMXCT030006517">
    <property type="protein sequence ID" value="CAL4802468.1"/>
    <property type="molecule type" value="Genomic_DNA"/>
</dbReference>
<dbReference type="EMBL" id="CAMXCT010006517">
    <property type="protein sequence ID" value="CAI4015156.1"/>
    <property type="molecule type" value="Genomic_DNA"/>
</dbReference>
<name>A0A9P1DRZ7_9DINO</name>
<evidence type="ECO:0000256" key="1">
    <source>
        <dbReference type="SAM" id="MobiDB-lite"/>
    </source>
</evidence>
<keyword evidence="4" id="KW-1185">Reference proteome</keyword>
<sequence>MAAADVAHLPKMSWLTVPPQLLGRQSTMDFDLETDLPLSFNPESNPGLAASTSRLFVSNFMKSRNCYEESRDVRTMIRNDPLEVWAKLNAPAKSVDVNTGLNTSMKPLRPRSAQMTSLTRARSAGALPGLKAETWPVPVNPETGRPVRHDPRQRQFYPTGSPLTMGYTEGIFANPSRKVGPEVYMSQRYGTRSAQAVSFADRRSPLAVLVDSTGDLSVWR</sequence>
<reference evidence="3 4" key="2">
    <citation type="submission" date="2024-05" db="EMBL/GenBank/DDBJ databases">
        <authorList>
            <person name="Chen Y."/>
            <person name="Shah S."/>
            <person name="Dougan E. K."/>
            <person name="Thang M."/>
            <person name="Chan C."/>
        </authorList>
    </citation>
    <scope>NUCLEOTIDE SEQUENCE [LARGE SCALE GENOMIC DNA]</scope>
</reference>
<evidence type="ECO:0000313" key="3">
    <source>
        <dbReference type="EMBL" id="CAL4802468.1"/>
    </source>
</evidence>
<proteinExistence type="predicted"/>
<evidence type="ECO:0000313" key="2">
    <source>
        <dbReference type="EMBL" id="CAI4015156.1"/>
    </source>
</evidence>
<reference evidence="2" key="1">
    <citation type="submission" date="2022-10" db="EMBL/GenBank/DDBJ databases">
        <authorList>
            <person name="Chen Y."/>
            <person name="Dougan E. K."/>
            <person name="Chan C."/>
            <person name="Rhodes N."/>
            <person name="Thang M."/>
        </authorList>
    </citation>
    <scope>NUCLEOTIDE SEQUENCE</scope>
</reference>
<dbReference type="EMBL" id="CAMXCT020006517">
    <property type="protein sequence ID" value="CAL1168531.1"/>
    <property type="molecule type" value="Genomic_DNA"/>
</dbReference>
<dbReference type="AlphaFoldDB" id="A0A9P1DRZ7"/>
<feature type="region of interest" description="Disordered" evidence="1">
    <location>
        <begin position="132"/>
        <end position="160"/>
    </location>
</feature>
<accession>A0A9P1DRZ7</accession>
<protein>
    <submittedName>
        <fullName evidence="3">Ankyrin repeat and KH domain-containing protein mask</fullName>
    </submittedName>
</protein>
<gene>
    <name evidence="2" type="ORF">C1SCF055_LOCUS40002</name>
</gene>
<organism evidence="2">
    <name type="scientific">Cladocopium goreaui</name>
    <dbReference type="NCBI Taxonomy" id="2562237"/>
    <lineage>
        <taxon>Eukaryota</taxon>
        <taxon>Sar</taxon>
        <taxon>Alveolata</taxon>
        <taxon>Dinophyceae</taxon>
        <taxon>Suessiales</taxon>
        <taxon>Symbiodiniaceae</taxon>
        <taxon>Cladocopium</taxon>
    </lineage>
</organism>
<comment type="caution">
    <text evidence="2">The sequence shown here is derived from an EMBL/GenBank/DDBJ whole genome shotgun (WGS) entry which is preliminary data.</text>
</comment>
<dbReference type="Proteomes" id="UP001152797">
    <property type="component" value="Unassembled WGS sequence"/>
</dbReference>